<reference evidence="1 2" key="1">
    <citation type="submission" date="2016-11" db="EMBL/GenBank/DDBJ databases">
        <authorList>
            <person name="Jaros S."/>
            <person name="Januszkiewicz K."/>
            <person name="Wedrychowicz H."/>
        </authorList>
    </citation>
    <scope>NUCLEOTIDE SEQUENCE [LARGE SCALE GENOMIC DNA]</scope>
    <source>
        <strain evidence="1 2">DSM 9297</strain>
    </source>
</reference>
<accession>A0A1M5MK50</accession>
<dbReference type="AlphaFoldDB" id="A0A1M5MK50"/>
<sequence>MKHPDKNVTVYYLIFASNHFRGLRAMKDVMFNEGDSDLFAYLGPDHYKYENEQMTLFDATNGGNEDDQKSVEFADHLYEEFEGMEHSYEYLIEYAYTSTDLVKSHCRDALQHLEECDRVVAKRTGSQGGYKEDKTIFRFTQQNQRLGDFAD</sequence>
<name>A0A1M5MK50_9EURY</name>
<gene>
    <name evidence="1" type="ORF">SAMN05443636_1039</name>
</gene>
<proteinExistence type="predicted"/>
<dbReference type="Proteomes" id="UP000184357">
    <property type="component" value="Unassembled WGS sequence"/>
</dbReference>
<organism evidence="1 2">
    <name type="scientific">Halobaculum gomorrense</name>
    <dbReference type="NCBI Taxonomy" id="43928"/>
    <lineage>
        <taxon>Archaea</taxon>
        <taxon>Methanobacteriati</taxon>
        <taxon>Methanobacteriota</taxon>
        <taxon>Stenosarchaea group</taxon>
        <taxon>Halobacteria</taxon>
        <taxon>Halobacteriales</taxon>
        <taxon>Haloferacaceae</taxon>
        <taxon>Halobaculum</taxon>
    </lineage>
</organism>
<protein>
    <submittedName>
        <fullName evidence="1">Uncharacterized protein</fullName>
    </submittedName>
</protein>
<keyword evidence="2" id="KW-1185">Reference proteome</keyword>
<dbReference type="EMBL" id="FQWV01000002">
    <property type="protein sequence ID" value="SHG77595.1"/>
    <property type="molecule type" value="Genomic_DNA"/>
</dbReference>
<evidence type="ECO:0000313" key="2">
    <source>
        <dbReference type="Proteomes" id="UP000184357"/>
    </source>
</evidence>
<evidence type="ECO:0000313" key="1">
    <source>
        <dbReference type="EMBL" id="SHG77595.1"/>
    </source>
</evidence>